<organism evidence="3 4">
    <name type="scientific">Kingdonia uniflora</name>
    <dbReference type="NCBI Taxonomy" id="39325"/>
    <lineage>
        <taxon>Eukaryota</taxon>
        <taxon>Viridiplantae</taxon>
        <taxon>Streptophyta</taxon>
        <taxon>Embryophyta</taxon>
        <taxon>Tracheophyta</taxon>
        <taxon>Spermatophyta</taxon>
        <taxon>Magnoliopsida</taxon>
        <taxon>Ranunculales</taxon>
        <taxon>Circaeasteraceae</taxon>
        <taxon>Kingdonia</taxon>
    </lineage>
</organism>
<dbReference type="EMBL" id="JACGCM010001448">
    <property type="protein sequence ID" value="KAF6154904.1"/>
    <property type="molecule type" value="Genomic_DNA"/>
</dbReference>
<proteinExistence type="predicted"/>
<dbReference type="InterPro" id="IPR044950">
    <property type="entry name" value="TED6/7"/>
</dbReference>
<evidence type="ECO:0000256" key="2">
    <source>
        <dbReference type="SAM" id="Phobius"/>
    </source>
</evidence>
<accession>A0A7J7MJE5</accession>
<evidence type="ECO:0000256" key="1">
    <source>
        <dbReference type="SAM" id="MobiDB-lite"/>
    </source>
</evidence>
<gene>
    <name evidence="3" type="ORF">GIB67_018341</name>
</gene>
<feature type="compositionally biased region" description="Pro residues" evidence="1">
    <location>
        <begin position="31"/>
        <end position="51"/>
    </location>
</feature>
<feature type="compositionally biased region" description="Pro residues" evidence="1">
    <location>
        <begin position="60"/>
        <end position="99"/>
    </location>
</feature>
<comment type="caution">
    <text evidence="3">The sequence shown here is derived from an EMBL/GenBank/DDBJ whole genome shotgun (WGS) entry which is preliminary data.</text>
</comment>
<feature type="transmembrane region" description="Helical" evidence="2">
    <location>
        <begin position="108"/>
        <end position="132"/>
    </location>
</feature>
<keyword evidence="4" id="KW-1185">Reference proteome</keyword>
<reference evidence="3 4" key="1">
    <citation type="journal article" date="2020" name="IScience">
        <title>Genome Sequencing of the Endangered Kingdonia uniflora (Circaeasteraceae, Ranunculales) Reveals Potential Mechanisms of Evolutionary Specialization.</title>
        <authorList>
            <person name="Sun Y."/>
            <person name="Deng T."/>
            <person name="Zhang A."/>
            <person name="Moore M.J."/>
            <person name="Landis J.B."/>
            <person name="Lin N."/>
            <person name="Zhang H."/>
            <person name="Zhang X."/>
            <person name="Huang J."/>
            <person name="Zhang X."/>
            <person name="Sun H."/>
            <person name="Wang H."/>
        </authorList>
    </citation>
    <scope>NUCLEOTIDE SEQUENCE [LARGE SCALE GENOMIC DNA]</scope>
    <source>
        <strain evidence="3">TB1705</strain>
        <tissue evidence="3">Leaf</tissue>
    </source>
</reference>
<dbReference type="GO" id="GO:0009834">
    <property type="term" value="P:plant-type secondary cell wall biogenesis"/>
    <property type="evidence" value="ECO:0007669"/>
    <property type="project" value="InterPro"/>
</dbReference>
<keyword evidence="2" id="KW-0472">Membrane</keyword>
<sequence length="225" mass="24560">MASFQNYGFPYFSPPPPYYSQPPSNVVPTPAMKPPRRFSPPPPPNVVPTPQTPTAKPPRRSSPPPPSHIVPSPPTRYSPPPPYHPLAPPPPHIIPPPPAPPSENHTTFIVVFVSLGGLFFLAFLSVALCCFIKKKRKIVQKTEILNVDEHLKVQEAIMPGPHGTETVILSVEEDIHIQEVIKKNETVGQGLHGRSVNGDEDLHAKSVEIGESSSGPSHQLIEPKN</sequence>
<keyword evidence="2" id="KW-1133">Transmembrane helix</keyword>
<evidence type="ECO:0000313" key="3">
    <source>
        <dbReference type="EMBL" id="KAF6154904.1"/>
    </source>
</evidence>
<dbReference type="Proteomes" id="UP000541444">
    <property type="component" value="Unassembled WGS sequence"/>
</dbReference>
<evidence type="ECO:0000313" key="4">
    <source>
        <dbReference type="Proteomes" id="UP000541444"/>
    </source>
</evidence>
<dbReference type="PRINTS" id="PR01217">
    <property type="entry name" value="PRICHEXTENSN"/>
</dbReference>
<feature type="region of interest" description="Disordered" evidence="1">
    <location>
        <begin position="15"/>
        <end position="99"/>
    </location>
</feature>
<dbReference type="PANTHER" id="PTHR35697:SF1">
    <property type="entry name" value="PROTEIN TRACHEARY ELEMENT DIFFERENTIATION-RELATED 7"/>
    <property type="match status" value="1"/>
</dbReference>
<feature type="region of interest" description="Disordered" evidence="1">
    <location>
        <begin position="206"/>
        <end position="225"/>
    </location>
</feature>
<name>A0A7J7MJE5_9MAGN</name>
<dbReference type="AlphaFoldDB" id="A0A7J7MJE5"/>
<dbReference type="OrthoDB" id="785473at2759"/>
<dbReference type="PANTHER" id="PTHR35697">
    <property type="entry name" value="OS08G0108300 PROTEIN"/>
    <property type="match status" value="1"/>
</dbReference>
<protein>
    <submittedName>
        <fullName evidence="3">Uncharacterized protein</fullName>
    </submittedName>
</protein>
<keyword evidence="2" id="KW-0812">Transmembrane</keyword>